<evidence type="ECO:0000313" key="2">
    <source>
        <dbReference type="Proteomes" id="UP000028002"/>
    </source>
</evidence>
<accession>A0A081RRP6</accession>
<dbReference type="EMBL" id="JGVH01000090">
    <property type="protein sequence ID" value="KER01349.1"/>
    <property type="molecule type" value="Genomic_DNA"/>
</dbReference>
<evidence type="ECO:0000313" key="1">
    <source>
        <dbReference type="EMBL" id="KER01349.1"/>
    </source>
</evidence>
<comment type="caution">
    <text evidence="1">The sequence shown here is derived from an EMBL/GenBank/DDBJ whole genome shotgun (WGS) entry which is preliminary data.</text>
</comment>
<sequence length="338" mass="36376">MPGSRKVNGKALTGDISLSAGDVGAYPMLRSIDEIPTLGYNGPFRGGESTNYAKGVSIGDSDYGQIWVNSSGRLFAQFSNNNGAKPGGECVYTSDIAETVNLAKGAYPKSGGLVNGNVDTTGYISGKGVYEAPGIRVYSSINKPSLEELGAFPSVRNGVTDNGKFSDMRETGIYIVYIADPNSVTDLPVYNSYKIYSYGFLVVFRNSDQQIHQTYYSHHGDIATRQTWDGPAKYLSWTIQYSTKNKPSATDVGVYTKAESDSRYAAKTNIGVANLRLGSAATEGGWVDATKNWTAPAGNVLVGLNTTMWSSGRQHLAGVNYRPVQAYIHDAWVTISTI</sequence>
<reference evidence="1 2" key="1">
    <citation type="submission" date="2014-03" db="EMBL/GenBank/DDBJ databases">
        <title>Draft Genome of Photorhabdus temperata Meg1.</title>
        <authorList>
            <person name="Hurst S.G.IV."/>
            <person name="Morris K."/>
            <person name="Thomas K."/>
            <person name="Tisa L.S."/>
        </authorList>
    </citation>
    <scope>NUCLEOTIDE SEQUENCE [LARGE SCALE GENOMIC DNA]</scope>
    <source>
        <strain evidence="1 2">Meg1</strain>
    </source>
</reference>
<name>A0A081RRP6_PHOTE</name>
<protein>
    <recommendedName>
        <fullName evidence="3">Tail fiber protein</fullName>
    </recommendedName>
</protein>
<dbReference type="Proteomes" id="UP000028002">
    <property type="component" value="Unassembled WGS sequence"/>
</dbReference>
<evidence type="ECO:0008006" key="3">
    <source>
        <dbReference type="Google" id="ProtNLM"/>
    </source>
</evidence>
<gene>
    <name evidence="1" type="ORF">MEG1DRAFT_04051</name>
</gene>
<dbReference type="AlphaFoldDB" id="A0A081RRP6"/>
<organism evidence="1 2">
    <name type="scientific">Photorhabdus temperata subsp. temperata Meg1</name>
    <dbReference type="NCBI Taxonomy" id="1393735"/>
    <lineage>
        <taxon>Bacteria</taxon>
        <taxon>Pseudomonadati</taxon>
        <taxon>Pseudomonadota</taxon>
        <taxon>Gammaproteobacteria</taxon>
        <taxon>Enterobacterales</taxon>
        <taxon>Morganellaceae</taxon>
        <taxon>Photorhabdus</taxon>
    </lineage>
</organism>
<proteinExistence type="predicted"/>
<dbReference type="PATRIC" id="fig|1393735.3.peg.4150"/>